<gene>
    <name evidence="2" type="ORF">KTC_30350</name>
</gene>
<feature type="transmembrane region" description="Helical" evidence="1">
    <location>
        <begin position="26"/>
        <end position="46"/>
    </location>
</feature>
<feature type="transmembrane region" description="Helical" evidence="1">
    <location>
        <begin position="119"/>
        <end position="141"/>
    </location>
</feature>
<reference evidence="2" key="1">
    <citation type="submission" date="2018-12" db="EMBL/GenBank/DDBJ databases">
        <title>Novel natural products biosynthetic potential of the class Ktedonobacteria.</title>
        <authorList>
            <person name="Zheng Y."/>
            <person name="Saitou A."/>
            <person name="Wang C.M."/>
            <person name="Toyoda A."/>
            <person name="Minakuchi Y."/>
            <person name="Sekiguchi Y."/>
            <person name="Ueda K."/>
            <person name="Takano H."/>
            <person name="Sakai Y."/>
            <person name="Yokota A."/>
            <person name="Yabe S."/>
        </authorList>
    </citation>
    <scope>NUCLEOTIDE SEQUENCE</scope>
    <source>
        <strain evidence="2">COM3</strain>
    </source>
</reference>
<organism evidence="2">
    <name type="scientific">Thermosporothrix sp. COM3</name>
    <dbReference type="NCBI Taxonomy" id="2490863"/>
    <lineage>
        <taxon>Bacteria</taxon>
        <taxon>Bacillati</taxon>
        <taxon>Chloroflexota</taxon>
        <taxon>Ktedonobacteria</taxon>
        <taxon>Ktedonobacterales</taxon>
        <taxon>Thermosporotrichaceae</taxon>
        <taxon>Thermosporothrix</taxon>
    </lineage>
</organism>
<dbReference type="GO" id="GO:0000030">
    <property type="term" value="F:mannosyltransferase activity"/>
    <property type="evidence" value="ECO:0007669"/>
    <property type="project" value="InterPro"/>
</dbReference>
<dbReference type="GO" id="GO:0012505">
    <property type="term" value="C:endomembrane system"/>
    <property type="evidence" value="ECO:0007669"/>
    <property type="project" value="UniProtKB-SubCell"/>
</dbReference>
<proteinExistence type="predicted"/>
<dbReference type="GO" id="GO:0016020">
    <property type="term" value="C:membrane"/>
    <property type="evidence" value="ECO:0007669"/>
    <property type="project" value="InterPro"/>
</dbReference>
<feature type="transmembrane region" description="Helical" evidence="1">
    <location>
        <begin position="211"/>
        <end position="229"/>
    </location>
</feature>
<feature type="transmembrane region" description="Helical" evidence="1">
    <location>
        <begin position="86"/>
        <end position="107"/>
    </location>
</feature>
<dbReference type="EMBL" id="AP019376">
    <property type="protein sequence ID" value="BBH88284.1"/>
    <property type="molecule type" value="Genomic_DNA"/>
</dbReference>
<feature type="transmembrane region" description="Helical" evidence="1">
    <location>
        <begin position="457"/>
        <end position="485"/>
    </location>
</feature>
<keyword evidence="1" id="KW-1133">Transmembrane helix</keyword>
<name>A0A455ST25_9CHLR</name>
<feature type="transmembrane region" description="Helical" evidence="1">
    <location>
        <begin position="497"/>
        <end position="518"/>
    </location>
</feature>
<accession>A0A455ST25</accession>
<dbReference type="GO" id="GO:0006493">
    <property type="term" value="P:protein O-linked glycosylation"/>
    <property type="evidence" value="ECO:0007669"/>
    <property type="project" value="InterPro"/>
</dbReference>
<keyword evidence="1" id="KW-0472">Membrane</keyword>
<dbReference type="AlphaFoldDB" id="A0A455ST25"/>
<protein>
    <submittedName>
        <fullName evidence="2">Uncharacterized protein</fullName>
    </submittedName>
</protein>
<dbReference type="Pfam" id="PF26314">
    <property type="entry name" value="MptA_B_family"/>
    <property type="match status" value="1"/>
</dbReference>
<feature type="transmembrane region" description="Helical" evidence="1">
    <location>
        <begin position="424"/>
        <end position="445"/>
    </location>
</feature>
<feature type="transmembrane region" description="Helical" evidence="1">
    <location>
        <begin position="241"/>
        <end position="257"/>
    </location>
</feature>
<keyword evidence="1" id="KW-0812">Transmembrane</keyword>
<feature type="transmembrane region" description="Helical" evidence="1">
    <location>
        <begin position="345"/>
        <end position="369"/>
    </location>
</feature>
<feature type="transmembrane region" description="Helical" evidence="1">
    <location>
        <begin position="530"/>
        <end position="547"/>
    </location>
</feature>
<evidence type="ECO:0000313" key="2">
    <source>
        <dbReference type="EMBL" id="BBH88284.1"/>
    </source>
</evidence>
<evidence type="ECO:0000256" key="1">
    <source>
        <dbReference type="SAM" id="Phobius"/>
    </source>
</evidence>
<sequence length="569" mass="64063">MKQTFVDPQPISVQPERPPARLSARGVLLCACAFLLCNLLYVTPLYRLTYLPPHNEVMPPPGPLAAPGAWLPAPFAGQLDPVSANALLFLLLNGLLFGIYGLCAWCLSKQPETGNYRLILRLILGTTLLVCLISIFSPAMISHDIFAYAGNGRQIVTYHESPYFALMGHHADPINRYHDWRYATSAYGPFWQYISAAIALYAGPHALIHLYSYRVLLALTHLVNSYLILRILRRQGCTERTVMLGVLLYAWNPLTLLESAHSAHNDIMMITFLLLGAFLWQRIEQRPHEQRARLSLYLPVLFSVSLALLIKYSAAPLLALFFVLMARQLFDAHRTQTPGARWRLVLLKLLAGAGFCLLLGLIGYVPLWIGHSIPEIVASFSTPPSAGSFYHSISYSIVLLVKQNGIPATGWLHTVLPPLAEHSTWSVINALVLGPTLIYTAVRLWRTPTLRNWTQMSLLFLFVLFFVVPWFFPWYLTWSIGIAALALPVAHERLGRALLGASVVFSASVYSIYFYLFHPPAFGDWQGWDFLYHLVPPLLAFLALYFWPAKALRVPKRGTQPYHETPYLD</sequence>